<sequence>MANRIMRDSTDIDLSLKYHDFKSLAVALSSKDNLHDDQESDPESKSQPIVDADADVKPMGTKLNIIPGQTKELGKVVEMMLQLKTNKNVLHENYTYTEDDCVTLMNSLNAKVQQISVSVVKSCITLPEFSSNPYHHRRIDISSDDLSQIQRTIRPVIVRLSRPEQSQLRPARIGTGAGTGDRSVYIARCAVQAVLAALCEDLIKCWSFKEDEHELLSKVYNTLCCEFDDPTLTGTWRALTRHQTKTPSYYANKHHILRSSFSLEIAKILLLAGYSWSLADAQSNIHECFNQQLTELYDCCFRLDRVAGEGVREIDVCVYRPESGEVCEEESMYHMDSSTNLQMKKGSDEIAFACRLGLVKIDRIKGTYTKEVLLKAGVQLTKSVCYSVVVAIEKEPFS</sequence>
<organism evidence="1 2">
    <name type="scientific">Gymnopus androsaceus JB14</name>
    <dbReference type="NCBI Taxonomy" id="1447944"/>
    <lineage>
        <taxon>Eukaryota</taxon>
        <taxon>Fungi</taxon>
        <taxon>Dikarya</taxon>
        <taxon>Basidiomycota</taxon>
        <taxon>Agaricomycotina</taxon>
        <taxon>Agaricomycetes</taxon>
        <taxon>Agaricomycetidae</taxon>
        <taxon>Agaricales</taxon>
        <taxon>Marasmiineae</taxon>
        <taxon>Omphalotaceae</taxon>
        <taxon>Gymnopus</taxon>
    </lineage>
</organism>
<accession>A0A6A4GPJ8</accession>
<evidence type="ECO:0000313" key="1">
    <source>
        <dbReference type="EMBL" id="KAE9387356.1"/>
    </source>
</evidence>
<protein>
    <submittedName>
        <fullName evidence="1">Uncharacterized protein</fullName>
    </submittedName>
</protein>
<name>A0A6A4GPJ8_9AGAR</name>
<gene>
    <name evidence="1" type="ORF">BT96DRAFT_1005206</name>
</gene>
<dbReference type="EMBL" id="ML769806">
    <property type="protein sequence ID" value="KAE9387356.1"/>
    <property type="molecule type" value="Genomic_DNA"/>
</dbReference>
<evidence type="ECO:0000313" key="2">
    <source>
        <dbReference type="Proteomes" id="UP000799118"/>
    </source>
</evidence>
<keyword evidence="2" id="KW-1185">Reference proteome</keyword>
<reference evidence="1" key="1">
    <citation type="journal article" date="2019" name="Environ. Microbiol.">
        <title>Fungal ecological strategies reflected in gene transcription - a case study of two litter decomposers.</title>
        <authorList>
            <person name="Barbi F."/>
            <person name="Kohler A."/>
            <person name="Barry K."/>
            <person name="Baskaran P."/>
            <person name="Daum C."/>
            <person name="Fauchery L."/>
            <person name="Ihrmark K."/>
            <person name="Kuo A."/>
            <person name="LaButti K."/>
            <person name="Lipzen A."/>
            <person name="Morin E."/>
            <person name="Grigoriev I.V."/>
            <person name="Henrissat B."/>
            <person name="Lindahl B."/>
            <person name="Martin F."/>
        </authorList>
    </citation>
    <scope>NUCLEOTIDE SEQUENCE</scope>
    <source>
        <strain evidence="1">JB14</strain>
    </source>
</reference>
<dbReference type="AlphaFoldDB" id="A0A6A4GPJ8"/>
<proteinExistence type="predicted"/>
<dbReference type="Proteomes" id="UP000799118">
    <property type="component" value="Unassembled WGS sequence"/>
</dbReference>
<dbReference type="OrthoDB" id="2901058at2759"/>